<dbReference type="InterPro" id="IPR053842">
    <property type="entry name" value="NikA-like"/>
</dbReference>
<keyword evidence="2" id="KW-1185">Reference proteome</keyword>
<sequence length="177" mass="19661">MTKGNILSVNLGKLSKQWERYCKDRGVSRSDATRQVIRKLVSSVPPDVVDDVPGASALGGLKRRIEIRVTETEHHEIVRLATDAGFSVNAWIVAVIRAQLGDGPQLGQYELEQLSRSNSLLLAIGRNLNQIARVLNSTPENRCVDLVIIIESLTKLVEAHTTEVSTLIRANVERWTR</sequence>
<dbReference type="Proteomes" id="UP000808215">
    <property type="component" value="Unassembled WGS sequence"/>
</dbReference>
<protein>
    <submittedName>
        <fullName evidence="1">Plasmid mobilization relaxosome protein MobC</fullName>
    </submittedName>
</protein>
<evidence type="ECO:0000313" key="2">
    <source>
        <dbReference type="Proteomes" id="UP000808215"/>
    </source>
</evidence>
<accession>A0ABS1ARI1</accession>
<dbReference type="InterPro" id="IPR010985">
    <property type="entry name" value="Ribbon_hlx_hlx"/>
</dbReference>
<dbReference type="RefSeq" id="WP_200091099.1">
    <property type="nucleotide sequence ID" value="NZ_JADVKH010000010.1"/>
</dbReference>
<gene>
    <name evidence="1" type="primary">mobC</name>
    <name evidence="1" type="ORF">I5589_06685</name>
</gene>
<proteinExistence type="predicted"/>
<evidence type="ECO:0000313" key="1">
    <source>
        <dbReference type="EMBL" id="MBJ9686764.1"/>
    </source>
</evidence>
<reference evidence="1 2" key="1">
    <citation type="submission" date="2020-11" db="EMBL/GenBank/DDBJ databases">
        <title>Enhanced detection system for hospital associated transmission using whole genome sequencing surveillance.</title>
        <authorList>
            <person name="Harrison L.H."/>
            <person name="Van Tyne D."/>
            <person name="Marsh J.W."/>
            <person name="Griffith M.P."/>
            <person name="Snyder D.J."/>
            <person name="Cooper V.S."/>
            <person name="Mustapha M."/>
        </authorList>
    </citation>
    <scope>NUCLEOTIDE SEQUENCE [LARGE SCALE GENOMIC DNA]</scope>
    <source>
        <strain evidence="1 2">BC00020</strain>
    </source>
</reference>
<name>A0ABS1ARI1_BURVI</name>
<dbReference type="EMBL" id="JADVKH010000010">
    <property type="protein sequence ID" value="MBJ9686764.1"/>
    <property type="molecule type" value="Genomic_DNA"/>
</dbReference>
<comment type="caution">
    <text evidence="1">The sequence shown here is derived from an EMBL/GenBank/DDBJ whole genome shotgun (WGS) entry which is preliminary data.</text>
</comment>
<dbReference type="SUPFAM" id="SSF47598">
    <property type="entry name" value="Ribbon-helix-helix"/>
    <property type="match status" value="1"/>
</dbReference>
<organism evidence="1 2">
    <name type="scientific">Burkholderia vietnamiensis</name>
    <dbReference type="NCBI Taxonomy" id="60552"/>
    <lineage>
        <taxon>Bacteria</taxon>
        <taxon>Pseudomonadati</taxon>
        <taxon>Pseudomonadota</taxon>
        <taxon>Betaproteobacteria</taxon>
        <taxon>Burkholderiales</taxon>
        <taxon>Burkholderiaceae</taxon>
        <taxon>Burkholderia</taxon>
        <taxon>Burkholderia cepacia complex</taxon>
    </lineage>
</organism>
<dbReference type="Pfam" id="PF21983">
    <property type="entry name" value="NikA-like"/>
    <property type="match status" value="1"/>
</dbReference>